<evidence type="ECO:0000256" key="2">
    <source>
        <dbReference type="PROSITE-ProRule" id="PRU01161"/>
    </source>
</evidence>
<proteinExistence type="predicted"/>
<dbReference type="Proteomes" id="UP000543836">
    <property type="component" value="Unassembled WGS sequence"/>
</dbReference>
<name>A0A7W7EIG9_9HYPH</name>
<evidence type="ECO:0000313" key="6">
    <source>
        <dbReference type="Proteomes" id="UP000543836"/>
    </source>
</evidence>
<comment type="caution">
    <text evidence="5">The sequence shown here is derived from an EMBL/GenBank/DDBJ whole genome shotgun (WGS) entry which is preliminary data.</text>
</comment>
<dbReference type="SUPFAM" id="SSF52151">
    <property type="entry name" value="FabD/lysophospholipase-like"/>
    <property type="match status" value="1"/>
</dbReference>
<protein>
    <submittedName>
        <fullName evidence="5">Putative patatin/cPLA2 family phospholipase</fullName>
    </submittedName>
</protein>
<feature type="active site" description="Nucleophile" evidence="2">
    <location>
        <position position="118"/>
    </location>
</feature>
<keyword evidence="2" id="KW-0442">Lipid degradation</keyword>
<organism evidence="5 6">
    <name type="scientific">Rhizobium leucaenae</name>
    <dbReference type="NCBI Taxonomy" id="29450"/>
    <lineage>
        <taxon>Bacteria</taxon>
        <taxon>Pseudomonadati</taxon>
        <taxon>Pseudomonadota</taxon>
        <taxon>Alphaproteobacteria</taxon>
        <taxon>Hyphomicrobiales</taxon>
        <taxon>Rhizobiaceae</taxon>
        <taxon>Rhizobium/Agrobacterium group</taxon>
        <taxon>Rhizobium</taxon>
    </lineage>
</organism>
<feature type="domain" description="PNPLA" evidence="4">
    <location>
        <begin position="83"/>
        <end position="276"/>
    </location>
</feature>
<accession>A0A7W7EIG9</accession>
<feature type="short sequence motif" description="DGA/G" evidence="2">
    <location>
        <begin position="262"/>
        <end position="264"/>
    </location>
</feature>
<comment type="caution">
    <text evidence="2">Lacks conserved residue(s) required for the propagation of feature annotation.</text>
</comment>
<dbReference type="GO" id="GO:0016787">
    <property type="term" value="F:hydrolase activity"/>
    <property type="evidence" value="ECO:0007669"/>
    <property type="project" value="UniProtKB-UniRule"/>
</dbReference>
<keyword evidence="2" id="KW-0378">Hydrolase</keyword>
<dbReference type="RefSeq" id="WP_028753581.1">
    <property type="nucleotide sequence ID" value="NZ_JACIIG010000001.1"/>
</dbReference>
<evidence type="ECO:0000259" key="4">
    <source>
        <dbReference type="PROSITE" id="PS51635"/>
    </source>
</evidence>
<dbReference type="InterPro" id="IPR002641">
    <property type="entry name" value="PNPLA_dom"/>
</dbReference>
<dbReference type="InterPro" id="IPR016035">
    <property type="entry name" value="Acyl_Trfase/lysoPLipase"/>
</dbReference>
<evidence type="ECO:0000256" key="1">
    <source>
        <dbReference type="ARBA" id="ARBA00023098"/>
    </source>
</evidence>
<dbReference type="OrthoDB" id="323481at2"/>
<dbReference type="Gene3D" id="3.40.1090.10">
    <property type="entry name" value="Cytosolic phospholipase A2 catalytic domain"/>
    <property type="match status" value="1"/>
</dbReference>
<evidence type="ECO:0000256" key="3">
    <source>
        <dbReference type="SAM" id="MobiDB-lite"/>
    </source>
</evidence>
<dbReference type="PROSITE" id="PS51257">
    <property type="entry name" value="PROKAR_LIPOPROTEIN"/>
    <property type="match status" value="1"/>
</dbReference>
<dbReference type="PROSITE" id="PS51635">
    <property type="entry name" value="PNPLA"/>
    <property type="match status" value="1"/>
</dbReference>
<sequence>MSKSFISILLLFSTLLVGCETSRVDPVPEKVATQAVIPGIAEARYFVPGDSERLAAEYDRSAVREREYYKKTAHRDLPTAYFLALSGGADDGAYGAGFLNGWTQAGTRPQFKLVTGISTGALIAPFAFLGPSYDAELKEVFTTINADSVFKKRFVTAALTDDALANTAPLYALISKHLNEEMVSRIAAEYDKGRLLLIMTTDLDAAKSVIWNIGAIAKHGGPQAIETIRKVLLASAAIPAAFPPVMFNVEYNGNAYQELHVDGGAVAQSFLYTPGVHLKQNGRKRVAYIIRNSRLSPTPDKVDKQTISIAGRAISLLISASGIGDMYRMYANTQRDHVDYNLTYIGTDFTEPYPGMFDQTYMRSLFDYGYQKARNGHPWDKAPPGLLKTPTETASR</sequence>
<dbReference type="GO" id="GO:0016042">
    <property type="term" value="P:lipid catabolic process"/>
    <property type="evidence" value="ECO:0007669"/>
    <property type="project" value="UniProtKB-UniRule"/>
</dbReference>
<reference evidence="5 6" key="1">
    <citation type="submission" date="2020-08" db="EMBL/GenBank/DDBJ databases">
        <title>Genomic Encyclopedia of Type Strains, Phase IV (KMG-V): Genome sequencing to study the core and pangenomes of soil and plant-associated prokaryotes.</title>
        <authorList>
            <person name="Whitman W."/>
        </authorList>
    </citation>
    <scope>NUCLEOTIDE SEQUENCE [LARGE SCALE GENOMIC DNA]</scope>
    <source>
        <strain evidence="5 6">SEMIA 492</strain>
    </source>
</reference>
<feature type="active site" description="Proton acceptor" evidence="2">
    <location>
        <position position="262"/>
    </location>
</feature>
<feature type="short sequence motif" description="GXSXG" evidence="2">
    <location>
        <begin position="116"/>
        <end position="120"/>
    </location>
</feature>
<dbReference type="AlphaFoldDB" id="A0A7W7EIG9"/>
<dbReference type="Pfam" id="PF01734">
    <property type="entry name" value="Patatin"/>
    <property type="match status" value="1"/>
</dbReference>
<gene>
    <name evidence="5" type="ORF">GGE60_000833</name>
</gene>
<keyword evidence="6" id="KW-1185">Reference proteome</keyword>
<keyword evidence="1 2" id="KW-0443">Lipid metabolism</keyword>
<dbReference type="EMBL" id="JACIIG010000001">
    <property type="protein sequence ID" value="MBB4566745.1"/>
    <property type="molecule type" value="Genomic_DNA"/>
</dbReference>
<feature type="region of interest" description="Disordered" evidence="3">
    <location>
        <begin position="377"/>
        <end position="396"/>
    </location>
</feature>
<evidence type="ECO:0000313" key="5">
    <source>
        <dbReference type="EMBL" id="MBB4566745.1"/>
    </source>
</evidence>